<protein>
    <submittedName>
        <fullName evidence="1">Uncharacterized protein</fullName>
    </submittedName>
</protein>
<sequence>MPKPSKGKVVAVVAYPNSGPKVILQKDGGKLGSPSNRFDVLENFDLASDAALGFVEPIEVVSVSSEPVVVQPGDQLSEVLLCPNGAISSHMDLVSTEVVGITMVPPPAPIGGESSQVTFLASLPTECSHISDVVISLTKGSFQGTWVTGLQVARFDGQDEGISAGLDEDHEPPEVKKKPKKPNKKR</sequence>
<accession>A0ACC0NAV6</accession>
<organism evidence="1 2">
    <name type="scientific">Rhododendron molle</name>
    <name type="common">Chinese azalea</name>
    <name type="synonym">Azalea mollis</name>
    <dbReference type="NCBI Taxonomy" id="49168"/>
    <lineage>
        <taxon>Eukaryota</taxon>
        <taxon>Viridiplantae</taxon>
        <taxon>Streptophyta</taxon>
        <taxon>Embryophyta</taxon>
        <taxon>Tracheophyta</taxon>
        <taxon>Spermatophyta</taxon>
        <taxon>Magnoliopsida</taxon>
        <taxon>eudicotyledons</taxon>
        <taxon>Gunneridae</taxon>
        <taxon>Pentapetalae</taxon>
        <taxon>asterids</taxon>
        <taxon>Ericales</taxon>
        <taxon>Ericaceae</taxon>
        <taxon>Ericoideae</taxon>
        <taxon>Rhodoreae</taxon>
        <taxon>Rhododendron</taxon>
    </lineage>
</organism>
<name>A0ACC0NAV6_RHOML</name>
<evidence type="ECO:0000313" key="1">
    <source>
        <dbReference type="EMBL" id="KAI8550141.1"/>
    </source>
</evidence>
<dbReference type="Proteomes" id="UP001062846">
    <property type="component" value="Chromosome 6"/>
</dbReference>
<reference evidence="1" key="1">
    <citation type="submission" date="2022-02" db="EMBL/GenBank/DDBJ databases">
        <title>Plant Genome Project.</title>
        <authorList>
            <person name="Zhang R.-G."/>
        </authorList>
    </citation>
    <scope>NUCLEOTIDE SEQUENCE</scope>
    <source>
        <strain evidence="1">AT1</strain>
    </source>
</reference>
<comment type="caution">
    <text evidence="1">The sequence shown here is derived from an EMBL/GenBank/DDBJ whole genome shotgun (WGS) entry which is preliminary data.</text>
</comment>
<proteinExistence type="predicted"/>
<evidence type="ECO:0000313" key="2">
    <source>
        <dbReference type="Proteomes" id="UP001062846"/>
    </source>
</evidence>
<gene>
    <name evidence="1" type="ORF">RHMOL_Rhmol06G0081500</name>
</gene>
<dbReference type="EMBL" id="CM046393">
    <property type="protein sequence ID" value="KAI8550141.1"/>
    <property type="molecule type" value="Genomic_DNA"/>
</dbReference>
<keyword evidence="2" id="KW-1185">Reference proteome</keyword>